<sequence>MPDVNKPRKDNLLREFCVNREEVFRGQLLHVRRDTVRLPDGTQAIREFVAHPGAVVMIAELPDGKLLFERQFRYPLDRVFLELPAGKIHPGEDTLVTARRELQEETGYVAERWHRLGMLHPCIGYSDEHIEIFLARGLSHVGQALDDGEFLEVHALDLGEAIDAVRDGRLTDGKSVAGLLWAERALDGRWPLPEAIK</sequence>
<name>A0A809R132_9PROT</name>
<dbReference type="PANTHER" id="PTHR11839:SF18">
    <property type="entry name" value="NUDIX HYDROLASE DOMAIN-CONTAINING PROTEIN"/>
    <property type="match status" value="1"/>
</dbReference>
<evidence type="ECO:0000256" key="3">
    <source>
        <dbReference type="ARBA" id="ARBA00007275"/>
    </source>
</evidence>
<accession>A0A809R132</accession>
<evidence type="ECO:0000256" key="1">
    <source>
        <dbReference type="ARBA" id="ARBA00000847"/>
    </source>
</evidence>
<evidence type="ECO:0000256" key="6">
    <source>
        <dbReference type="ARBA" id="ARBA00032162"/>
    </source>
</evidence>
<evidence type="ECO:0000256" key="5">
    <source>
        <dbReference type="ARBA" id="ARBA00022801"/>
    </source>
</evidence>
<organism evidence="9 10">
    <name type="scientific">Candidatus Desulfobacillus denitrificans</name>
    <dbReference type="NCBI Taxonomy" id="2608985"/>
    <lineage>
        <taxon>Bacteria</taxon>
        <taxon>Pseudomonadati</taxon>
        <taxon>Pseudomonadota</taxon>
        <taxon>Betaproteobacteria</taxon>
        <taxon>Candidatus Desulfobacillus</taxon>
    </lineage>
</organism>
<dbReference type="SUPFAM" id="SSF55811">
    <property type="entry name" value="Nudix"/>
    <property type="match status" value="1"/>
</dbReference>
<gene>
    <name evidence="9" type="ORF">DSYM_20390</name>
</gene>
<dbReference type="PROSITE" id="PS51462">
    <property type="entry name" value="NUDIX"/>
    <property type="match status" value="1"/>
</dbReference>
<dbReference type="KEGG" id="ddz:DSYM_20390"/>
<dbReference type="GO" id="GO:0005829">
    <property type="term" value="C:cytosol"/>
    <property type="evidence" value="ECO:0007669"/>
    <property type="project" value="TreeGrafter"/>
</dbReference>
<dbReference type="GO" id="GO:0016787">
    <property type="term" value="F:hydrolase activity"/>
    <property type="evidence" value="ECO:0007669"/>
    <property type="project" value="UniProtKB-KW"/>
</dbReference>
<evidence type="ECO:0000313" key="10">
    <source>
        <dbReference type="Proteomes" id="UP000662914"/>
    </source>
</evidence>
<comment type="catalytic activity">
    <reaction evidence="1">
        <text>GDP-alpha-D-mannose + H2O = alpha-D-mannose 1-phosphate + GMP + 2 H(+)</text>
        <dbReference type="Rhea" id="RHEA:27978"/>
        <dbReference type="ChEBI" id="CHEBI:15377"/>
        <dbReference type="ChEBI" id="CHEBI:15378"/>
        <dbReference type="ChEBI" id="CHEBI:57527"/>
        <dbReference type="ChEBI" id="CHEBI:58115"/>
        <dbReference type="ChEBI" id="CHEBI:58409"/>
    </reaction>
</comment>
<evidence type="ECO:0000259" key="8">
    <source>
        <dbReference type="PROSITE" id="PS51462"/>
    </source>
</evidence>
<dbReference type="Pfam" id="PF00293">
    <property type="entry name" value="NUDIX"/>
    <property type="match status" value="1"/>
</dbReference>
<feature type="domain" description="Nudix hydrolase" evidence="8">
    <location>
        <begin position="49"/>
        <end position="183"/>
    </location>
</feature>
<dbReference type="EMBL" id="AP021857">
    <property type="protein sequence ID" value="BBO21340.1"/>
    <property type="molecule type" value="Genomic_DNA"/>
</dbReference>
<dbReference type="InterPro" id="IPR015797">
    <property type="entry name" value="NUDIX_hydrolase-like_dom_sf"/>
</dbReference>
<reference evidence="9" key="1">
    <citation type="journal article" name="DNA Res.">
        <title>The physiological potential of anammox bacteria as revealed by their core genome structure.</title>
        <authorList>
            <person name="Okubo T."/>
            <person name="Toyoda A."/>
            <person name="Fukuhara K."/>
            <person name="Uchiyama I."/>
            <person name="Harigaya Y."/>
            <person name="Kuroiwa M."/>
            <person name="Suzuki T."/>
            <person name="Murakami Y."/>
            <person name="Suwa Y."/>
            <person name="Takami H."/>
        </authorList>
    </citation>
    <scope>NUCLEOTIDE SEQUENCE</scope>
    <source>
        <strain evidence="9">317325-3</strain>
    </source>
</reference>
<dbReference type="GO" id="GO:0019693">
    <property type="term" value="P:ribose phosphate metabolic process"/>
    <property type="evidence" value="ECO:0007669"/>
    <property type="project" value="TreeGrafter"/>
</dbReference>
<dbReference type="GO" id="GO:0006753">
    <property type="term" value="P:nucleoside phosphate metabolic process"/>
    <property type="evidence" value="ECO:0007669"/>
    <property type="project" value="TreeGrafter"/>
</dbReference>
<evidence type="ECO:0000256" key="7">
    <source>
        <dbReference type="ARBA" id="ARBA00032272"/>
    </source>
</evidence>
<evidence type="ECO:0000313" key="9">
    <source>
        <dbReference type="EMBL" id="BBO21340.1"/>
    </source>
</evidence>
<dbReference type="AlphaFoldDB" id="A0A809R132"/>
<dbReference type="PANTHER" id="PTHR11839">
    <property type="entry name" value="UDP/ADP-SUGAR PYROPHOSPHATASE"/>
    <property type="match status" value="1"/>
</dbReference>
<evidence type="ECO:0000256" key="2">
    <source>
        <dbReference type="ARBA" id="ARBA00001946"/>
    </source>
</evidence>
<dbReference type="PROSITE" id="PS00893">
    <property type="entry name" value="NUDIX_BOX"/>
    <property type="match status" value="1"/>
</dbReference>
<keyword evidence="5 9" id="KW-0378">Hydrolase</keyword>
<proteinExistence type="inferred from homology"/>
<dbReference type="Proteomes" id="UP000662914">
    <property type="component" value="Chromosome"/>
</dbReference>
<protein>
    <recommendedName>
        <fullName evidence="4">GDP-mannose pyrophosphatase</fullName>
    </recommendedName>
    <alternativeName>
        <fullName evidence="6">GDP-mannose hydrolase</fullName>
    </alternativeName>
    <alternativeName>
        <fullName evidence="7">GDPMK</fullName>
    </alternativeName>
</protein>
<dbReference type="InterPro" id="IPR000086">
    <property type="entry name" value="NUDIX_hydrolase_dom"/>
</dbReference>
<evidence type="ECO:0000256" key="4">
    <source>
        <dbReference type="ARBA" id="ARBA00016377"/>
    </source>
</evidence>
<comment type="similarity">
    <text evidence="3">Belongs to the Nudix hydrolase family. NudK subfamily.</text>
</comment>
<dbReference type="InterPro" id="IPR020084">
    <property type="entry name" value="NUDIX_hydrolase_CS"/>
</dbReference>
<dbReference type="Gene3D" id="3.90.79.10">
    <property type="entry name" value="Nucleoside Triphosphate Pyrophosphohydrolase"/>
    <property type="match status" value="1"/>
</dbReference>
<comment type="cofactor">
    <cofactor evidence="2">
        <name>Mg(2+)</name>
        <dbReference type="ChEBI" id="CHEBI:18420"/>
    </cofactor>
</comment>